<comment type="caution">
    <text evidence="2">The sequence shown here is derived from an EMBL/GenBank/DDBJ whole genome shotgun (WGS) entry which is preliminary data.</text>
</comment>
<feature type="transmembrane region" description="Helical" evidence="1">
    <location>
        <begin position="152"/>
        <end position="175"/>
    </location>
</feature>
<evidence type="ECO:0000313" key="3">
    <source>
        <dbReference type="Proteomes" id="UP000290572"/>
    </source>
</evidence>
<keyword evidence="2" id="KW-0548">Nucleotidyltransferase</keyword>
<keyword evidence="1" id="KW-1133">Transmembrane helix</keyword>
<keyword evidence="2" id="KW-0808">Transferase</keyword>
<keyword evidence="1" id="KW-0812">Transmembrane</keyword>
<dbReference type="Proteomes" id="UP000290572">
    <property type="component" value="Unassembled WGS sequence"/>
</dbReference>
<evidence type="ECO:0000313" key="2">
    <source>
        <dbReference type="EMBL" id="RXN15542.1"/>
    </source>
</evidence>
<dbReference type="EMBL" id="QBIY01012844">
    <property type="protein sequence ID" value="RXN15542.1"/>
    <property type="molecule type" value="Genomic_DNA"/>
</dbReference>
<keyword evidence="3" id="KW-1185">Reference proteome</keyword>
<dbReference type="AlphaFoldDB" id="A0A498M8C6"/>
<accession>A0A498M8C6</accession>
<reference evidence="2 3" key="1">
    <citation type="submission" date="2018-03" db="EMBL/GenBank/DDBJ databases">
        <title>Draft genome sequence of Rohu Carp (Labeo rohita).</title>
        <authorList>
            <person name="Das P."/>
            <person name="Kushwaha B."/>
            <person name="Joshi C.G."/>
            <person name="Kumar D."/>
            <person name="Nagpure N.S."/>
            <person name="Sahoo L."/>
            <person name="Das S.P."/>
            <person name="Bit A."/>
            <person name="Patnaik S."/>
            <person name="Meher P.K."/>
            <person name="Jayasankar P."/>
            <person name="Koringa P.G."/>
            <person name="Patel N.V."/>
            <person name="Hinsu A.T."/>
            <person name="Kumar R."/>
            <person name="Pandey M."/>
            <person name="Agarwal S."/>
            <person name="Srivastava S."/>
            <person name="Singh M."/>
            <person name="Iquebal M.A."/>
            <person name="Jaiswal S."/>
            <person name="Angadi U.B."/>
            <person name="Kumar N."/>
            <person name="Raza M."/>
            <person name="Shah T.M."/>
            <person name="Rai A."/>
            <person name="Jena J.K."/>
        </authorList>
    </citation>
    <scope>NUCLEOTIDE SEQUENCE [LARGE SCALE GENOMIC DNA]</scope>
    <source>
        <strain evidence="2">DASCIFA01</strain>
        <tissue evidence="2">Testis</tissue>
    </source>
</reference>
<dbReference type="GO" id="GO:0016779">
    <property type="term" value="F:nucleotidyltransferase activity"/>
    <property type="evidence" value="ECO:0007669"/>
    <property type="project" value="UniProtKB-KW"/>
</dbReference>
<keyword evidence="1" id="KW-0472">Membrane</keyword>
<protein>
    <submittedName>
        <fullName evidence="2">Terminal uridylyltransferase 4-like protein</fullName>
    </submittedName>
</protein>
<organism evidence="2 3">
    <name type="scientific">Labeo rohita</name>
    <name type="common">Indian major carp</name>
    <name type="synonym">Cyprinus rohita</name>
    <dbReference type="NCBI Taxonomy" id="84645"/>
    <lineage>
        <taxon>Eukaryota</taxon>
        <taxon>Metazoa</taxon>
        <taxon>Chordata</taxon>
        <taxon>Craniata</taxon>
        <taxon>Vertebrata</taxon>
        <taxon>Euteleostomi</taxon>
        <taxon>Actinopterygii</taxon>
        <taxon>Neopterygii</taxon>
        <taxon>Teleostei</taxon>
        <taxon>Ostariophysi</taxon>
        <taxon>Cypriniformes</taxon>
        <taxon>Cyprinidae</taxon>
        <taxon>Labeoninae</taxon>
        <taxon>Labeonini</taxon>
        <taxon>Labeo</taxon>
    </lineage>
</organism>
<name>A0A498M8C6_LABRO</name>
<sequence>MFVIDGLSPGAIAGICIVLLLVTAAAIAAGVMIYCRSNHYKFKNLICADVTKEETQRSEIRESKRKRLFFVEDTAISKAMGIDKILKDKRGRKSIAISDEYETHAHELDGNSPGNELKELKDSYKSLFPGANVTQEETRPEIGEDPGLSSGVIAGIAVGVIATFLLMLIAFVIYYRSTIATLKSQMEEGVNEGSFMRPDDTSIAALTPRTPPKFLAFSTVKQWNKRPYYKQWICVSDISTSLTDDVETTKQETCDDVTKEETTRPEMEKDERESCIYVKETAISKTRGRTHGGSFKLKEGKSVVIKSEHTHGSNGYQLTLMIGCVL</sequence>
<feature type="transmembrane region" description="Helical" evidence="1">
    <location>
        <begin position="12"/>
        <end position="35"/>
    </location>
</feature>
<proteinExistence type="predicted"/>
<evidence type="ECO:0000256" key="1">
    <source>
        <dbReference type="SAM" id="Phobius"/>
    </source>
</evidence>
<gene>
    <name evidence="2" type="ORF">ROHU_008728</name>
</gene>